<evidence type="ECO:0000313" key="2">
    <source>
        <dbReference type="Proteomes" id="UP000028999"/>
    </source>
</evidence>
<keyword evidence="2" id="KW-1185">Reference proteome</keyword>
<protein>
    <submittedName>
        <fullName evidence="1">BnaC04g49290D protein</fullName>
    </submittedName>
</protein>
<dbReference type="EMBL" id="LK032143">
    <property type="protein sequence ID" value="CDY23401.1"/>
    <property type="molecule type" value="Genomic_DNA"/>
</dbReference>
<dbReference type="AlphaFoldDB" id="A0A078GDD3"/>
<evidence type="ECO:0000313" key="1">
    <source>
        <dbReference type="EMBL" id="CDY23401.1"/>
    </source>
</evidence>
<reference evidence="1 2" key="1">
    <citation type="journal article" date="2014" name="Science">
        <title>Plant genetics. Early allopolyploid evolution in the post-Neolithic Brassica napus oilseed genome.</title>
        <authorList>
            <person name="Chalhoub B."/>
            <person name="Denoeud F."/>
            <person name="Liu S."/>
            <person name="Parkin I.A."/>
            <person name="Tang H."/>
            <person name="Wang X."/>
            <person name="Chiquet J."/>
            <person name="Belcram H."/>
            <person name="Tong C."/>
            <person name="Samans B."/>
            <person name="Correa M."/>
            <person name="Da Silva C."/>
            <person name="Just J."/>
            <person name="Falentin C."/>
            <person name="Koh C.S."/>
            <person name="Le Clainche I."/>
            <person name="Bernard M."/>
            <person name="Bento P."/>
            <person name="Noel B."/>
            <person name="Labadie K."/>
            <person name="Alberti A."/>
            <person name="Charles M."/>
            <person name="Arnaud D."/>
            <person name="Guo H."/>
            <person name="Daviaud C."/>
            <person name="Alamery S."/>
            <person name="Jabbari K."/>
            <person name="Zhao M."/>
            <person name="Edger P.P."/>
            <person name="Chelaifa H."/>
            <person name="Tack D."/>
            <person name="Lassalle G."/>
            <person name="Mestiri I."/>
            <person name="Schnel N."/>
            <person name="Le Paslier M.C."/>
            <person name="Fan G."/>
            <person name="Renault V."/>
            <person name="Bayer P.E."/>
            <person name="Golicz A.A."/>
            <person name="Manoli S."/>
            <person name="Lee T.H."/>
            <person name="Thi V.H."/>
            <person name="Chalabi S."/>
            <person name="Hu Q."/>
            <person name="Fan C."/>
            <person name="Tollenaere R."/>
            <person name="Lu Y."/>
            <person name="Battail C."/>
            <person name="Shen J."/>
            <person name="Sidebottom C.H."/>
            <person name="Wang X."/>
            <person name="Canaguier A."/>
            <person name="Chauveau A."/>
            <person name="Berard A."/>
            <person name="Deniot G."/>
            <person name="Guan M."/>
            <person name="Liu Z."/>
            <person name="Sun F."/>
            <person name="Lim Y.P."/>
            <person name="Lyons E."/>
            <person name="Town C.D."/>
            <person name="Bancroft I."/>
            <person name="Wang X."/>
            <person name="Meng J."/>
            <person name="Ma J."/>
            <person name="Pires J.C."/>
            <person name="King G.J."/>
            <person name="Brunel D."/>
            <person name="Delourme R."/>
            <person name="Renard M."/>
            <person name="Aury J.M."/>
            <person name="Adams K.L."/>
            <person name="Batley J."/>
            <person name="Snowdon R.J."/>
            <person name="Tost J."/>
            <person name="Edwards D."/>
            <person name="Zhou Y."/>
            <person name="Hua W."/>
            <person name="Sharpe A.G."/>
            <person name="Paterson A.H."/>
            <person name="Guan C."/>
            <person name="Wincker P."/>
        </authorList>
    </citation>
    <scope>NUCLEOTIDE SEQUENCE [LARGE SCALE GENOMIC DNA]</scope>
    <source>
        <strain evidence="2">cv. Darmor-bzh</strain>
    </source>
</reference>
<gene>
    <name evidence="1" type="primary">BnaC04g49290D</name>
    <name evidence="1" type="ORF">GSBRNA2T00022010001</name>
</gene>
<dbReference type="Proteomes" id="UP000028999">
    <property type="component" value="Unassembled WGS sequence"/>
</dbReference>
<name>A0A078GDD3_BRANA</name>
<dbReference type="Gramene" id="CDY23401">
    <property type="protein sequence ID" value="CDY23401"/>
    <property type="gene ID" value="GSBRNA2T00022010001"/>
</dbReference>
<organism evidence="1 2">
    <name type="scientific">Brassica napus</name>
    <name type="common">Rape</name>
    <dbReference type="NCBI Taxonomy" id="3708"/>
    <lineage>
        <taxon>Eukaryota</taxon>
        <taxon>Viridiplantae</taxon>
        <taxon>Streptophyta</taxon>
        <taxon>Embryophyta</taxon>
        <taxon>Tracheophyta</taxon>
        <taxon>Spermatophyta</taxon>
        <taxon>Magnoliopsida</taxon>
        <taxon>eudicotyledons</taxon>
        <taxon>Gunneridae</taxon>
        <taxon>Pentapetalae</taxon>
        <taxon>rosids</taxon>
        <taxon>malvids</taxon>
        <taxon>Brassicales</taxon>
        <taxon>Brassicaceae</taxon>
        <taxon>Brassiceae</taxon>
        <taxon>Brassica</taxon>
    </lineage>
</organism>
<proteinExistence type="predicted"/>
<accession>A0A078GDD3</accession>
<sequence length="45" mass="5298">MLLLPLKRRFTVASENDVALLLKREKYQTFIVLRYLCDCSVPLDL</sequence>
<dbReference type="PaxDb" id="3708-A0A078GDD3"/>